<name>S7VR23_9BACT</name>
<protein>
    <submittedName>
        <fullName evidence="1">Uncharacterized protein</fullName>
    </submittedName>
</protein>
<dbReference type="EMBL" id="ATNM01000003">
    <property type="protein sequence ID" value="EPR71822.1"/>
    <property type="molecule type" value="Genomic_DNA"/>
</dbReference>
<gene>
    <name evidence="1" type="ORF">ADICYQ_0070</name>
</gene>
<evidence type="ECO:0000313" key="1">
    <source>
        <dbReference type="EMBL" id="EPR71822.1"/>
    </source>
</evidence>
<dbReference type="AlphaFoldDB" id="S7VR23"/>
<proteinExistence type="predicted"/>
<dbReference type="Proteomes" id="UP000014974">
    <property type="component" value="Unassembled WGS sequence"/>
</dbReference>
<comment type="caution">
    <text evidence="1">The sequence shown here is derived from an EMBL/GenBank/DDBJ whole genome shotgun (WGS) entry which is preliminary data.</text>
</comment>
<evidence type="ECO:0000313" key="2">
    <source>
        <dbReference type="Proteomes" id="UP000014974"/>
    </source>
</evidence>
<sequence length="48" mass="5730">MKIPWHLKLKQEAIQYQSPISYLTAFTLTLYKKKSMGIDFSPFIRGYF</sequence>
<reference evidence="1 2" key="1">
    <citation type="journal article" date="2013" name="Genome Announc.">
        <title>Draft Genome Sequence of Cyclobacterium qasimii Strain M12-11BT, Isolated from Arctic Marine Sediment.</title>
        <authorList>
            <person name="Shivaji S."/>
            <person name="Ara S."/>
            <person name="Singh A."/>
            <person name="Kumar Pinnaka A."/>
        </authorList>
    </citation>
    <scope>NUCLEOTIDE SEQUENCE [LARGE SCALE GENOMIC DNA]</scope>
    <source>
        <strain evidence="1 2">M12-11B</strain>
    </source>
</reference>
<accession>S7VR23</accession>
<organism evidence="1 2">
    <name type="scientific">Cyclobacterium qasimii M12-11B</name>
    <dbReference type="NCBI Taxonomy" id="641524"/>
    <lineage>
        <taxon>Bacteria</taxon>
        <taxon>Pseudomonadati</taxon>
        <taxon>Bacteroidota</taxon>
        <taxon>Cytophagia</taxon>
        <taxon>Cytophagales</taxon>
        <taxon>Cyclobacteriaceae</taxon>
        <taxon>Cyclobacterium</taxon>
    </lineage>
</organism>